<dbReference type="RefSeq" id="WP_017619541.1">
    <property type="nucleotide sequence ID" value="NZ_ANBG01000245.1"/>
</dbReference>
<evidence type="ECO:0000313" key="1">
    <source>
        <dbReference type="EMBL" id="ASU81542.1"/>
    </source>
</evidence>
<evidence type="ECO:0008006" key="3">
    <source>
        <dbReference type="Google" id="ProtNLM"/>
    </source>
</evidence>
<gene>
    <name evidence="1" type="ORF">CDO52_00925</name>
</gene>
<dbReference type="Gene3D" id="3.30.420.10">
    <property type="entry name" value="Ribonuclease H-like superfamily/Ribonuclease H"/>
    <property type="match status" value="1"/>
</dbReference>
<dbReference type="OrthoDB" id="3359450at2"/>
<dbReference type="KEGG" id="ngv:CDO52_00925"/>
<dbReference type="EMBL" id="CP022753">
    <property type="protein sequence ID" value="ASU81542.1"/>
    <property type="molecule type" value="Genomic_DNA"/>
</dbReference>
<name>A0A223S083_9ACTN</name>
<reference evidence="1 2" key="1">
    <citation type="submission" date="2017-08" db="EMBL/GenBank/DDBJ databases">
        <title>The complete genome sequence of Nocardiopsis gilva YIM 90087.</title>
        <authorList>
            <person name="Yin M."/>
            <person name="Tang S."/>
        </authorList>
    </citation>
    <scope>NUCLEOTIDE SEQUENCE [LARGE SCALE GENOMIC DNA]</scope>
    <source>
        <strain evidence="1 2">YIM 90087</strain>
    </source>
</reference>
<dbReference type="InterPro" id="IPR036397">
    <property type="entry name" value="RNaseH_sf"/>
</dbReference>
<accession>A0A223S083</accession>
<dbReference type="InterPro" id="IPR012337">
    <property type="entry name" value="RNaseH-like_sf"/>
</dbReference>
<dbReference type="GO" id="GO:0003676">
    <property type="term" value="F:nucleic acid binding"/>
    <property type="evidence" value="ECO:0007669"/>
    <property type="project" value="InterPro"/>
</dbReference>
<dbReference type="Proteomes" id="UP000215005">
    <property type="component" value="Chromosome"/>
</dbReference>
<proteinExistence type="predicted"/>
<keyword evidence="2" id="KW-1185">Reference proteome</keyword>
<evidence type="ECO:0000313" key="2">
    <source>
        <dbReference type="Proteomes" id="UP000215005"/>
    </source>
</evidence>
<organism evidence="1 2">
    <name type="scientific">Nocardiopsis gilva YIM 90087</name>
    <dbReference type="NCBI Taxonomy" id="1235441"/>
    <lineage>
        <taxon>Bacteria</taxon>
        <taxon>Bacillati</taxon>
        <taxon>Actinomycetota</taxon>
        <taxon>Actinomycetes</taxon>
        <taxon>Streptosporangiales</taxon>
        <taxon>Nocardiopsidaceae</taxon>
        <taxon>Nocardiopsis</taxon>
    </lineage>
</organism>
<sequence>MAPRVVGLDLSVSATGVAWDSGQPDFIGSDREGDARLIDIREAVRIVVGGCPPGTRGTNRWVDLVVIEDVPPVRANAIAKLGMVHGVVRSMLIEVGVPYALVPPASLKKFATGKGAATKPDMRMALYQRTGDDLRDDNEVDAAWLRLMGLDALGHPEITLPKGHRAALDKITWPEEVA</sequence>
<protein>
    <recommendedName>
        <fullName evidence="3">Holliday junction resolvase RuvC</fullName>
    </recommendedName>
</protein>
<dbReference type="SUPFAM" id="SSF53098">
    <property type="entry name" value="Ribonuclease H-like"/>
    <property type="match status" value="1"/>
</dbReference>
<dbReference type="AlphaFoldDB" id="A0A223S083"/>